<dbReference type="Proteomes" id="UP000887569">
    <property type="component" value="Unplaced"/>
</dbReference>
<accession>A0A915AAX6</accession>
<evidence type="ECO:0000313" key="1">
    <source>
        <dbReference type="Proteomes" id="UP000887569"/>
    </source>
</evidence>
<proteinExistence type="predicted"/>
<protein>
    <submittedName>
        <fullName evidence="2">Uncharacterized protein</fullName>
    </submittedName>
</protein>
<sequence>LFNLFEIFRDFASTEQRNSIETIQTSPFISVTFLVNQLALPHRYASLIQNLGFDSLRAGSGWIGKHENAPWNAQNFQIGHFLTKPVLQQFHESFNSTTFLVLFLCSRM</sequence>
<evidence type="ECO:0000313" key="2">
    <source>
        <dbReference type="WBParaSite" id="PgR004_g075_t01"/>
    </source>
</evidence>
<keyword evidence="1" id="KW-1185">Reference proteome</keyword>
<dbReference type="WBParaSite" id="PgR004_g075_t01">
    <property type="protein sequence ID" value="PgR004_g075_t01"/>
    <property type="gene ID" value="PgR004_g075"/>
</dbReference>
<organism evidence="1 2">
    <name type="scientific">Parascaris univalens</name>
    <name type="common">Nematode worm</name>
    <dbReference type="NCBI Taxonomy" id="6257"/>
    <lineage>
        <taxon>Eukaryota</taxon>
        <taxon>Metazoa</taxon>
        <taxon>Ecdysozoa</taxon>
        <taxon>Nematoda</taxon>
        <taxon>Chromadorea</taxon>
        <taxon>Rhabditida</taxon>
        <taxon>Spirurina</taxon>
        <taxon>Ascaridomorpha</taxon>
        <taxon>Ascaridoidea</taxon>
        <taxon>Ascarididae</taxon>
        <taxon>Parascaris</taxon>
    </lineage>
</organism>
<name>A0A915AAX6_PARUN</name>
<reference evidence="2" key="1">
    <citation type="submission" date="2022-11" db="UniProtKB">
        <authorList>
            <consortium name="WormBaseParasite"/>
        </authorList>
    </citation>
    <scope>IDENTIFICATION</scope>
</reference>
<dbReference type="AlphaFoldDB" id="A0A915AAX6"/>